<evidence type="ECO:0000256" key="11">
    <source>
        <dbReference type="ARBA" id="ARBA00023203"/>
    </source>
</evidence>
<dbReference type="InterPro" id="IPR035436">
    <property type="entry name" value="Dystrophin/utrophin"/>
</dbReference>
<dbReference type="InterPro" id="IPR043145">
    <property type="entry name" value="Znf_ZZ_sf"/>
</dbReference>
<accession>A0A8W8JFQ6</accession>
<dbReference type="InterPro" id="IPR001715">
    <property type="entry name" value="CH_dom"/>
</dbReference>
<evidence type="ECO:0000256" key="6">
    <source>
        <dbReference type="ARBA" id="ARBA00022737"/>
    </source>
</evidence>
<feature type="compositionally biased region" description="Low complexity" evidence="15">
    <location>
        <begin position="3669"/>
        <end position="3678"/>
    </location>
</feature>
<dbReference type="GO" id="GO:0003779">
    <property type="term" value="F:actin binding"/>
    <property type="evidence" value="ECO:0007669"/>
    <property type="project" value="UniProtKB-KW"/>
</dbReference>
<protein>
    <recommendedName>
        <fullName evidence="21">Dystrophin</fullName>
    </recommendedName>
</protein>
<dbReference type="CDD" id="cd16242">
    <property type="entry name" value="EFh_DMD_like"/>
    <property type="match status" value="1"/>
</dbReference>
<evidence type="ECO:0000259" key="17">
    <source>
        <dbReference type="PROSITE" id="PS50021"/>
    </source>
</evidence>
<keyword evidence="10" id="KW-0472">Membrane</keyword>
<keyword evidence="12" id="KW-0206">Cytoskeleton</keyword>
<dbReference type="SUPFAM" id="SSF47473">
    <property type="entry name" value="EF-hand"/>
    <property type="match status" value="2"/>
</dbReference>
<dbReference type="PROSITE" id="PS01357">
    <property type="entry name" value="ZF_ZZ_1"/>
    <property type="match status" value="1"/>
</dbReference>
<dbReference type="InterPro" id="IPR018159">
    <property type="entry name" value="Spectrin/alpha-actinin"/>
</dbReference>
<dbReference type="FunFam" id="1.20.58.60:FF:000075">
    <property type="entry name" value="utrophin isoform X1"/>
    <property type="match status" value="1"/>
</dbReference>
<dbReference type="Pfam" id="PF00435">
    <property type="entry name" value="Spectrin"/>
    <property type="match status" value="15"/>
</dbReference>
<proteinExistence type="predicted"/>
<dbReference type="CDD" id="cd21187">
    <property type="entry name" value="CH_DMD-like_rpt2"/>
    <property type="match status" value="1"/>
</dbReference>
<dbReference type="Pfam" id="PF00397">
    <property type="entry name" value="WW"/>
    <property type="match status" value="1"/>
</dbReference>
<dbReference type="InterPro" id="IPR057057">
    <property type="entry name" value="Spectrin_SYNE1"/>
</dbReference>
<keyword evidence="14" id="KW-0175">Coiled coil</keyword>
<feature type="region of interest" description="Disordered" evidence="15">
    <location>
        <begin position="3664"/>
        <end position="3743"/>
    </location>
</feature>
<keyword evidence="8" id="KW-0862">Zinc</keyword>
<evidence type="ECO:0000256" key="3">
    <source>
        <dbReference type="ARBA" id="ARBA00022475"/>
    </source>
</evidence>
<dbReference type="InterPro" id="IPR036020">
    <property type="entry name" value="WW_dom_sf"/>
</dbReference>
<feature type="coiled-coil region" evidence="14">
    <location>
        <begin position="2332"/>
        <end position="2359"/>
    </location>
</feature>
<dbReference type="Gene3D" id="2.20.70.10">
    <property type="match status" value="1"/>
</dbReference>
<evidence type="ECO:0000256" key="14">
    <source>
        <dbReference type="SAM" id="Coils"/>
    </source>
</evidence>
<evidence type="ECO:0000313" key="20">
    <source>
        <dbReference type="Proteomes" id="UP000005408"/>
    </source>
</evidence>
<keyword evidence="3" id="KW-1003">Cell membrane</keyword>
<dbReference type="FunFam" id="1.10.418.10:FF:000057">
    <property type="entry name" value="Calmin"/>
    <property type="match status" value="1"/>
</dbReference>
<dbReference type="SUPFAM" id="SSF57850">
    <property type="entry name" value="RING/U-box"/>
    <property type="match status" value="1"/>
</dbReference>
<dbReference type="Pfam" id="PF25034">
    <property type="entry name" value="Spectrin_SYNE1"/>
    <property type="match status" value="1"/>
</dbReference>
<dbReference type="InterPro" id="IPR001589">
    <property type="entry name" value="Actinin_actin-bd_CS"/>
</dbReference>
<dbReference type="Proteomes" id="UP000005408">
    <property type="component" value="Unassembled WGS sequence"/>
</dbReference>
<feature type="compositionally biased region" description="Polar residues" evidence="15">
    <location>
        <begin position="3723"/>
        <end position="3740"/>
    </location>
</feature>
<evidence type="ECO:0000256" key="4">
    <source>
        <dbReference type="ARBA" id="ARBA00022490"/>
    </source>
</evidence>
<dbReference type="InterPro" id="IPR002017">
    <property type="entry name" value="Spectrin_repeat"/>
</dbReference>
<dbReference type="SMART" id="SM00456">
    <property type="entry name" value="WW"/>
    <property type="match status" value="1"/>
</dbReference>
<dbReference type="GO" id="GO:0005856">
    <property type="term" value="C:cytoskeleton"/>
    <property type="evidence" value="ECO:0007669"/>
    <property type="project" value="UniProtKB-SubCell"/>
</dbReference>
<feature type="coiled-coil region" evidence="14">
    <location>
        <begin position="2583"/>
        <end position="2640"/>
    </location>
</feature>
<dbReference type="PROSITE" id="PS50135">
    <property type="entry name" value="ZF_ZZ_2"/>
    <property type="match status" value="1"/>
</dbReference>
<name>A0A8W8JFQ6_MAGGI</name>
<dbReference type="SUPFAM" id="SSF46966">
    <property type="entry name" value="Spectrin repeat"/>
    <property type="match status" value="21"/>
</dbReference>
<feature type="coiled-coil region" evidence="14">
    <location>
        <begin position="799"/>
        <end position="843"/>
    </location>
</feature>
<dbReference type="FunFam" id="3.30.60.90:FF:000001">
    <property type="entry name" value="Dystrophin isoform 2"/>
    <property type="match status" value="1"/>
</dbReference>
<keyword evidence="4" id="KW-0963">Cytoplasm</keyword>
<dbReference type="GO" id="GO:0005737">
    <property type="term" value="C:cytoplasm"/>
    <property type="evidence" value="ECO:0007669"/>
    <property type="project" value="UniProtKB-ARBA"/>
</dbReference>
<dbReference type="EnsemblMetazoa" id="G18792.5">
    <property type="protein sequence ID" value="G18792.5:cds"/>
    <property type="gene ID" value="G18792"/>
</dbReference>
<keyword evidence="9" id="KW-0106">Calcium</keyword>
<keyword evidence="5" id="KW-0479">Metal-binding</keyword>
<evidence type="ECO:0000256" key="13">
    <source>
        <dbReference type="PROSITE-ProRule" id="PRU00228"/>
    </source>
</evidence>
<dbReference type="CDD" id="cd00176">
    <property type="entry name" value="SPEC"/>
    <property type="match status" value="11"/>
</dbReference>
<keyword evidence="11" id="KW-0009">Actin-binding</keyword>
<dbReference type="GO" id="GO:0099536">
    <property type="term" value="P:synaptic signaling"/>
    <property type="evidence" value="ECO:0007669"/>
    <property type="project" value="TreeGrafter"/>
</dbReference>
<dbReference type="Gene3D" id="1.20.58.60">
    <property type="match status" value="19"/>
</dbReference>
<dbReference type="PIRSF" id="PIRSF002341">
    <property type="entry name" value="Dystrophin/utrophin"/>
    <property type="match status" value="1"/>
</dbReference>
<dbReference type="Pfam" id="PF00307">
    <property type="entry name" value="CH"/>
    <property type="match status" value="2"/>
</dbReference>
<organism evidence="19 20">
    <name type="scientific">Magallana gigas</name>
    <name type="common">Pacific oyster</name>
    <name type="synonym">Crassostrea gigas</name>
    <dbReference type="NCBI Taxonomy" id="29159"/>
    <lineage>
        <taxon>Eukaryota</taxon>
        <taxon>Metazoa</taxon>
        <taxon>Spiralia</taxon>
        <taxon>Lophotrochozoa</taxon>
        <taxon>Mollusca</taxon>
        <taxon>Bivalvia</taxon>
        <taxon>Autobranchia</taxon>
        <taxon>Pteriomorphia</taxon>
        <taxon>Ostreida</taxon>
        <taxon>Ostreoidea</taxon>
        <taxon>Ostreidae</taxon>
        <taxon>Magallana</taxon>
    </lineage>
</organism>
<feature type="domain" description="Calponin-homology (CH)" evidence="17">
    <location>
        <begin position="133"/>
        <end position="238"/>
    </location>
</feature>
<dbReference type="GO" id="GO:0008270">
    <property type="term" value="F:zinc ion binding"/>
    <property type="evidence" value="ECO:0007669"/>
    <property type="project" value="UniProtKB-KW"/>
</dbReference>
<evidence type="ECO:0000256" key="15">
    <source>
        <dbReference type="SAM" id="MobiDB-lite"/>
    </source>
</evidence>
<dbReference type="PROSITE" id="PS50020">
    <property type="entry name" value="WW_DOMAIN_2"/>
    <property type="match status" value="1"/>
</dbReference>
<dbReference type="PROSITE" id="PS50021">
    <property type="entry name" value="CH"/>
    <property type="match status" value="2"/>
</dbReference>
<evidence type="ECO:0000256" key="5">
    <source>
        <dbReference type="ARBA" id="ARBA00022723"/>
    </source>
</evidence>
<dbReference type="PROSITE" id="PS00020">
    <property type="entry name" value="ACTININ_2"/>
    <property type="match status" value="1"/>
</dbReference>
<comment type="subcellular location">
    <subcellularLocation>
        <location evidence="2">Cell membrane</location>
        <location evidence="2">Sarcolemma</location>
        <topology evidence="2">Peripheral membrane protein</topology>
        <orientation evidence="2">Cytoplasmic side</orientation>
    </subcellularLocation>
    <subcellularLocation>
        <location evidence="1">Cytoplasm</location>
        <location evidence="1">Cytoskeleton</location>
    </subcellularLocation>
</comment>
<dbReference type="SUPFAM" id="SSF51045">
    <property type="entry name" value="WW domain"/>
    <property type="match status" value="1"/>
</dbReference>
<reference evidence="19" key="1">
    <citation type="submission" date="2022-08" db="UniProtKB">
        <authorList>
            <consortium name="EnsemblMetazoa"/>
        </authorList>
    </citation>
    <scope>IDENTIFICATION</scope>
    <source>
        <strain evidence="19">05x7-T-G4-1.051#20</strain>
    </source>
</reference>
<dbReference type="GO" id="GO:0042383">
    <property type="term" value="C:sarcolemma"/>
    <property type="evidence" value="ECO:0007669"/>
    <property type="project" value="UniProtKB-SubCell"/>
</dbReference>
<evidence type="ECO:0000256" key="10">
    <source>
        <dbReference type="ARBA" id="ARBA00023136"/>
    </source>
</evidence>
<dbReference type="PANTHER" id="PTHR12268">
    <property type="entry name" value="E3 UBIQUITIN-PROTEIN LIGASE KCMF1"/>
    <property type="match status" value="1"/>
</dbReference>
<evidence type="ECO:0000256" key="1">
    <source>
        <dbReference type="ARBA" id="ARBA00004245"/>
    </source>
</evidence>
<dbReference type="Gene3D" id="1.10.418.10">
    <property type="entry name" value="Calponin-like domain"/>
    <property type="match status" value="2"/>
</dbReference>
<evidence type="ECO:0000256" key="8">
    <source>
        <dbReference type="ARBA" id="ARBA00022833"/>
    </source>
</evidence>
<dbReference type="InterPro" id="IPR050774">
    <property type="entry name" value="KCMF1/Dystrophin"/>
</dbReference>
<feature type="coiled-coil region" evidence="14">
    <location>
        <begin position="3564"/>
        <end position="3601"/>
    </location>
</feature>
<feature type="coiled-coil region" evidence="14">
    <location>
        <begin position="1355"/>
        <end position="1382"/>
    </location>
</feature>
<dbReference type="GO" id="GO:0045202">
    <property type="term" value="C:synapse"/>
    <property type="evidence" value="ECO:0007669"/>
    <property type="project" value="GOC"/>
</dbReference>
<dbReference type="CDD" id="cd02334">
    <property type="entry name" value="ZZ_dystrophin"/>
    <property type="match status" value="1"/>
</dbReference>
<dbReference type="SUPFAM" id="SSF47576">
    <property type="entry name" value="Calponin-homology domain, CH-domain"/>
    <property type="match status" value="1"/>
</dbReference>
<evidence type="ECO:0000259" key="18">
    <source>
        <dbReference type="PROSITE" id="PS50135"/>
    </source>
</evidence>
<feature type="domain" description="Calponin-homology (CH)" evidence="17">
    <location>
        <begin position="13"/>
        <end position="118"/>
    </location>
</feature>
<dbReference type="FunFam" id="1.20.58.60:FF:000001">
    <property type="entry name" value="Microtubule-actin cross-linking factor 1"/>
    <property type="match status" value="1"/>
</dbReference>
<keyword evidence="6" id="KW-0677">Repeat</keyword>
<dbReference type="InterPro" id="IPR015154">
    <property type="entry name" value="EF-hand_dom_typ2"/>
</dbReference>
<dbReference type="InterPro" id="IPR036872">
    <property type="entry name" value="CH_dom_sf"/>
</dbReference>
<evidence type="ECO:0000256" key="12">
    <source>
        <dbReference type="ARBA" id="ARBA00023212"/>
    </source>
</evidence>
<dbReference type="CDD" id="cd00201">
    <property type="entry name" value="WW"/>
    <property type="match status" value="1"/>
</dbReference>
<dbReference type="Pfam" id="PF09069">
    <property type="entry name" value="EF-hand_3"/>
    <property type="match status" value="1"/>
</dbReference>
<dbReference type="InterPro" id="IPR011992">
    <property type="entry name" value="EF-hand-dom_pair"/>
</dbReference>
<dbReference type="SMART" id="SM00033">
    <property type="entry name" value="CH"/>
    <property type="match status" value="2"/>
</dbReference>
<dbReference type="Gene3D" id="1.10.238.10">
    <property type="entry name" value="EF-hand"/>
    <property type="match status" value="2"/>
</dbReference>
<evidence type="ECO:0000313" key="19">
    <source>
        <dbReference type="EnsemblMetazoa" id="G18792.5:cds"/>
    </source>
</evidence>
<feature type="domain" description="WW" evidence="16">
    <location>
        <begin position="3140"/>
        <end position="3173"/>
    </location>
</feature>
<dbReference type="InterPro" id="IPR015153">
    <property type="entry name" value="EF-hand_dom_typ1"/>
</dbReference>
<dbReference type="SMART" id="SM00150">
    <property type="entry name" value="SPEC"/>
    <property type="match status" value="23"/>
</dbReference>
<dbReference type="FunFam" id="2.20.70.10:FF:000004">
    <property type="entry name" value="dystrophin isoform X1"/>
    <property type="match status" value="1"/>
</dbReference>
<evidence type="ECO:0000256" key="7">
    <source>
        <dbReference type="ARBA" id="ARBA00022771"/>
    </source>
</evidence>
<dbReference type="Pfam" id="PF00569">
    <property type="entry name" value="ZZ"/>
    <property type="match status" value="1"/>
</dbReference>
<dbReference type="InterPro" id="IPR001202">
    <property type="entry name" value="WW_dom"/>
</dbReference>
<feature type="domain" description="ZZ-type" evidence="18">
    <location>
        <begin position="3394"/>
        <end position="3450"/>
    </location>
</feature>
<evidence type="ECO:0008006" key="21">
    <source>
        <dbReference type="Google" id="ProtNLM"/>
    </source>
</evidence>
<keyword evidence="7 13" id="KW-0863">Zinc-finger</keyword>
<dbReference type="PANTHER" id="PTHR12268:SF14">
    <property type="entry name" value="DYSTROPHIN-1"/>
    <property type="match status" value="1"/>
</dbReference>
<evidence type="ECO:0000256" key="9">
    <source>
        <dbReference type="ARBA" id="ARBA00022837"/>
    </source>
</evidence>
<dbReference type="SMART" id="SM00291">
    <property type="entry name" value="ZnF_ZZ"/>
    <property type="match status" value="1"/>
</dbReference>
<dbReference type="Pfam" id="PF09068">
    <property type="entry name" value="EF-hand_2"/>
    <property type="match status" value="1"/>
</dbReference>
<dbReference type="GO" id="GO:0016010">
    <property type="term" value="C:dystrophin-associated glycoprotein complex"/>
    <property type="evidence" value="ECO:0007669"/>
    <property type="project" value="UniProtKB-ARBA"/>
</dbReference>
<keyword evidence="20" id="KW-1185">Reference proteome</keyword>
<feature type="coiled-coil region" evidence="14">
    <location>
        <begin position="435"/>
        <end position="465"/>
    </location>
</feature>
<sequence length="3769" mass="434587">MLTKYDQSNEREDIQKRSFTKWINSQLSKAGHSLVTDLFSDLKDGTLLLSLLEVLSGKAMGKEKGRMRVHHINNVNRVLDVLAQSYNIKLVNISSNDIVDGNQKLTLGLVWSIILHWQVKDVMKDVMDDLRQTNLERTLLTWCRQCTEGYQGVDIHNFTTSWRDGLAFNALLHHFRPQLFVYDDLLKNDNETNLEHAFHIAQDHLNIDRLLEPEDVNVKTPDKKSIMMYLMCFFQVLPHSNIPTPSDDLPPSTPSSATDNRNFQFTDHNSNKEVIMSISSSSSQHSMTSTPSVDLSTYQDDLENVLAWLLEAEEIIEKQEPIGNDIKKVKGQFNQHEEFMLELTKHQDSIGNVVKEGNDLITEGKVTAEEENEIRVQMGLLNNRWEELRLKMIERQSKLQKKLMATQQKQLDELAVWLEKMEERIRNQEPIGSELDAIKLQIANHKKIQQELEVQQKKVDNLQDMVVVVDDTNTESACEAMETQLQRLGKKWAAICTWTEQQWLVLQDLLLKWQNFSEEQAKFSDWLAEKEGILGTMMESDLTDPDTVIKQVKDLKMIENDMVEQVQRFDSLTECGQQIVQYVDNETAVLKISSQLESFQERWEKLVQQMETHSKKIANSGVELSNVSMEMMSEFTEDGKLKNPPNTAKRRKMDSVLKSQFEMESKKLLEWFERTETTLELLTKDEDGATSSPNDQFTAEEQLVLVQDTENEVEERKSEVHKVLSTGRRVMTELNFAGESTDSVAGTLADIERRWDALAVLLSHTITKVNLNIQSKKFYDELHALQELMSSYEKWVSSAERIAEEAMEITKQLEQCRVKLKAMKSHEDRIERLNLEAASLLESSGTTRQIQMDLEAFTKRWETTFNKIYKRQQELTNAQDKAPPRSYLEAMEALLKWVTHMESLLASEKFKINEAEVMEEQLKQYKSLQEDLQEHQGSLDYINKTGKELVVKSGPHDKAQAMERNLEGLNSRWSHVSREINSRLTKLERAIGQIKQYQNQTIGLTRWMEELGVFLHAPDPATGDIPNLTAQMAESNGVKDDIGTLQQNVNNIQDLCNQLTEDADPKFGQKTTQEVMSLQEKWNKVVTMAGEQNSRLKGALEASQKMYERIKDMTEWLEPIKEDLSNKDYAVESLNDLQVKSKKFKTLKQEVSGREGENNKINEDANEMLNRAPAGSLQDLARSLMRMNALWTDVYNRVGHYSQIFSTAEGQWREFSAFLDEETQRLNLLERKIRRPRLASSDAEEISEDLDDIEICLQDHTLDKKTRLQSLGRDLMANSIMSDHIKSQIDAYSDRWNILDCQAREKIHNLEKSISQAQDTERKILEMTNWMSDIAELLQKRIDADVVAGDVPEEYDSLKEEFKQNEEMLAELETYAADLESEGNMEASIRLREQIELLKKHYTEVSVKFRKFQRPADFEPKFSRVKRDLDHIGEQIHLVEISSEDPEFLQEKLEICVKFYRTMSELKPEVEQVIKTGRQIAEKQQVEFPEKLNQQMDALKQQYNDLGGQVTKGKSALEKALKLAKKLKKETTMVKDFLESVNQDLDSKEATPGVHNLDQDLSYVKDVQEEMQKRVSMLSTMRDLVTQIEDLTEDKALPEASDNVTEISNVWEGLARRLSLKREKLSDDISSLELLFVDFQTALMKVKEWLTKAEGTLMAHEQLPVYQQMSDHEKEKIGDLQSEIGDLVSQVEEVRDSALSLISKSDRYSAMVEPELTHLNQRWDDVRQRVKQIHEQQTKEGNVSMEITKTTVLEVSQSSLMSSSADTSTAADDGEFQEQYDTVMKEVIVLDNSLVNKGQVTVEDLVGRPEDKTKILDVEVNKLQQDVSNIADQGRLLAHKIDLDDHDKAIRIYRQVEDMKSKWNQVKTNAETKKTTIVSMGASYSQIQEEMRDLNVWLDNIERRVQSIRKEDLKAFEEELSRRQVKLDTVNEETKDLSKKGAGSLVEEDISRLNKRWEDISQQVKGRRDVTSPDRPMMFKPSGVATSRLVRMSGKSAVEYLHDLQRLVEDLSHVQTKLLSHLLQGNLYDEVEQQGDLLKEIQSQLEDLHPRMEELEQQRQEILPKCSPEEAGRVRLTLEQLRADWTQINGQFNTSHKRWTRASEQWKRFHANFKEITTWLLVAESNLENNGDASHKEIKNGLQTHQTTLNNMNTTGNDIIGQSNMLDAKGMREKLDAINRRWEALYEAVQEKKDRTWTSDSKQWERFHTDMRQVTTWLLVAEADLERKGRAAYEDLSSGIKSHQNILNNMNAEGGEVIQQSNKNDAHTLREKLDHINRRWDKLCQAVLHPSDSSAESMKTSDFSTEMDELFLWIDETENVLASYVTLDEKSLDETLEKIKDKEDEVKGKRRMLQEINTKGEKLLRETTLTPGDKENIHKDLDSLNQRFVKVAGEIPQHISRTEQRLHKLQQFQSEVSQLQQWLTATRALLEAQHCPVSATSVDQDDSIVVDPQSTRAAIESHRENVDSINSQYGDLMEECAEQEVVMPDSIQHQINEVNSDWEKLQGLMDRIKPVTDNFLEEVLTQVKVSQMQQTVVIETRQTTEVNQSSLILDFDRSVAELRDWLTLLERMLKSQRVTVGDISDIEQTIMKQKNVLQDMESKRPQLEQVLSTARDLQKQRMSEEDKKILKDRAEKLQEHWEEALSHVNQRKTQLDDMLLECRQFDEMHAEFERWLGQIEEDLHANPVRASGTNIDQQIAKQKQLQSEVDERQRIIDKLKKLASKLIDEYSTDDTSHIKLQLEKAMNRWSTLLHRLAFNIKSLQNNKNSLSQLDGTLEVFLGWMREMDKSLVRLVEETGRGDVRQNQELCSEYLVQFKDLQAEVDTNKTTYESLNSSGARLTRTMGVSDAQALHRRLEEMNQRWVSLMTKSMEIRGRLESNADQWLHLVNTLQELIGWVLEKQQELLAQRPLGGDTEALQRQNMDNQRLLMSLDTKRPIVEQSLEAGRFYLREEGLERRLSQDSVDSHENEALAQGEVTHEAQHLIIKIRRQVRLLNRKWTELNQGCHEWQSRIGHASEIMSHLQSGLEKMEGHLVQAEQSKAKWAPVGDIARENLQREIQHTKSFQMSLEPLQRDAELVNELANQLQALHVVLSHTNVHKLEDYNTRFKELQIQSEDRLRDLTETLREFGPESQHFLSASVGHPWERAVSGNKVPYYINHNTATTHWDHPMMTDLMDSLADLNNVRFAAYRTAMKLRMLQKKLRLDLVAMTLATESFDAHNLRGRNDNVIDVIDMIRCLKTMYERIEAKHQKLVNISLCVDLVLNWILNVYDIARSGKIRVLSFKVGILLLCNGHLDDKYKFLFRLIADTNGFSDKRRLGLLLHDCMQVPRQLGEVASFGGSNIEPSVRSCFEMANGRPEIQVSHFLEWLKLEPQSLVWLPVLHRLAAAETAKHQAKCNICKEYPIVGFRYRCLRCFNFDICQNCFFSGRKAKNHKLAHPMQEYCTATTSGEDVRDFTKVLKNKFKSKRYFKKHPRLGFLPVQTVLEGDVLDSPSPSPQHSISSHDMHSRLELYANRLAEVEQRQNSSTPDSDDEHHLIAQYCQSLNGDTSTQALKSPMQIMMAVDSEQKSELQAMIRDLEDENKTLQAEYDRLREANEMRVVNGNGFSDSMEEPEDHDEEMIAEAKLLRQHKGRLESRMRILEDHNKQLEAQLQRLRHLLDQPQETSVPVNNSVPISPSPTHPTPQSQSKPRFSPVQESTPKVNGHSEKSTEENGDISDIVPNTSTSFSEEKGNSSVGNLFHSAGQIGKAVGSLVEVMTEDGEPEED</sequence>
<dbReference type="InterPro" id="IPR000433">
    <property type="entry name" value="Znf_ZZ"/>
</dbReference>
<dbReference type="Gene3D" id="3.30.60.90">
    <property type="match status" value="1"/>
</dbReference>
<evidence type="ECO:0000259" key="16">
    <source>
        <dbReference type="PROSITE" id="PS50020"/>
    </source>
</evidence>
<evidence type="ECO:0000256" key="2">
    <source>
        <dbReference type="ARBA" id="ARBA00004278"/>
    </source>
</evidence>